<comment type="caution">
    <text evidence="3">The sequence shown here is derived from an EMBL/GenBank/DDBJ whole genome shotgun (WGS) entry which is preliminary data.</text>
</comment>
<evidence type="ECO:0000313" key="4">
    <source>
        <dbReference type="Proteomes" id="UP000003244"/>
    </source>
</evidence>
<feature type="transmembrane region" description="Helical" evidence="1">
    <location>
        <begin position="175"/>
        <end position="197"/>
    </location>
</feature>
<dbReference type="PANTHER" id="PTHR39430">
    <property type="entry name" value="MEMBRANE-ASSOCIATED PROTEASE-RELATED"/>
    <property type="match status" value="1"/>
</dbReference>
<dbReference type="OrthoDB" id="5486437at2"/>
<feature type="transmembrane region" description="Helical" evidence="1">
    <location>
        <begin position="39"/>
        <end position="60"/>
    </location>
</feature>
<dbReference type="RefSeq" id="WP_007790112.1">
    <property type="nucleotide sequence ID" value="NZ_ADGQ01000060.1"/>
</dbReference>
<feature type="transmembrane region" description="Helical" evidence="1">
    <location>
        <begin position="7"/>
        <end position="27"/>
    </location>
</feature>
<keyword evidence="3" id="KW-0378">Hydrolase</keyword>
<sequence length="283" mass="30329">MEKTKVIGKNIGVIALSIIVLIIGGIAENLAKQYFSGQYLQLIIPALVRIAVTIVLAWFVSSKLLKIDSDELGLKLKKIDIKLVLISLALPILVLVFYAYILPGQAYVARPGTFWISLITAIFSLGITAGICEELIFRGMIFRYMKKTLGLKVAVIIPAILFACAHIMNMQTFDLIDLVLLILAGSSAAVMFTLFALKSGSIYPGALAHTVWNTLIIGGVFGIGDIVNGLSNESYIIIPVKSTSKLLTGGNFGVEAALPAIVGFISAALLIGFLARKASKESN</sequence>
<keyword evidence="1" id="KW-0472">Membrane</keyword>
<proteinExistence type="predicted"/>
<keyword evidence="3" id="KW-0645">Protease</keyword>
<dbReference type="InterPro" id="IPR003675">
    <property type="entry name" value="Rce1/LyrA-like_dom"/>
</dbReference>
<evidence type="ECO:0000259" key="2">
    <source>
        <dbReference type="Pfam" id="PF02517"/>
    </source>
</evidence>
<organism evidence="3 4">
    <name type="scientific">Peptostreptococcus stomatis DSM 17678</name>
    <dbReference type="NCBI Taxonomy" id="596315"/>
    <lineage>
        <taxon>Bacteria</taxon>
        <taxon>Bacillati</taxon>
        <taxon>Bacillota</taxon>
        <taxon>Clostridia</taxon>
        <taxon>Peptostreptococcales</taxon>
        <taxon>Peptostreptococcaceae</taxon>
        <taxon>Peptostreptococcus</taxon>
    </lineage>
</organism>
<reference evidence="3 4" key="1">
    <citation type="submission" date="2010-08" db="EMBL/GenBank/DDBJ databases">
        <authorList>
            <person name="Harkins D.M."/>
            <person name="Madupu R."/>
            <person name="Durkin A.S."/>
            <person name="Torralba M."/>
            <person name="Methe B."/>
            <person name="Sutton G.G."/>
            <person name="Nelson K.E."/>
        </authorList>
    </citation>
    <scope>NUCLEOTIDE SEQUENCE [LARGE SCALE GENOMIC DNA]</scope>
    <source>
        <strain evidence="3 4">DSM 17678</strain>
    </source>
</reference>
<accession>E0E3X2</accession>
<name>E0E3X2_9FIRM</name>
<gene>
    <name evidence="3" type="ORF">HMPREF0634_0614</name>
</gene>
<feature type="transmembrane region" description="Helical" evidence="1">
    <location>
        <begin position="149"/>
        <end position="169"/>
    </location>
</feature>
<dbReference type="Proteomes" id="UP000003244">
    <property type="component" value="Unassembled WGS sequence"/>
</dbReference>
<dbReference type="GO" id="GO:0006508">
    <property type="term" value="P:proteolysis"/>
    <property type="evidence" value="ECO:0007669"/>
    <property type="project" value="UniProtKB-KW"/>
</dbReference>
<dbReference type="STRING" id="596315.HMPREF0634_0614"/>
<dbReference type="PANTHER" id="PTHR39430:SF1">
    <property type="entry name" value="PROTEASE"/>
    <property type="match status" value="1"/>
</dbReference>
<feature type="transmembrane region" description="Helical" evidence="1">
    <location>
        <begin position="256"/>
        <end position="275"/>
    </location>
</feature>
<dbReference type="eggNOG" id="COG1266">
    <property type="taxonomic scope" value="Bacteria"/>
</dbReference>
<keyword evidence="1" id="KW-0812">Transmembrane</keyword>
<dbReference type="Pfam" id="PF02517">
    <property type="entry name" value="Rce1-like"/>
    <property type="match status" value="1"/>
</dbReference>
<dbReference type="GO" id="GO:0004175">
    <property type="term" value="F:endopeptidase activity"/>
    <property type="evidence" value="ECO:0007669"/>
    <property type="project" value="UniProtKB-ARBA"/>
</dbReference>
<evidence type="ECO:0000313" key="3">
    <source>
        <dbReference type="EMBL" id="EFM64452.1"/>
    </source>
</evidence>
<feature type="transmembrane region" description="Helical" evidence="1">
    <location>
        <begin position="206"/>
        <end position="224"/>
    </location>
</feature>
<feature type="transmembrane region" description="Helical" evidence="1">
    <location>
        <begin position="81"/>
        <end position="102"/>
    </location>
</feature>
<dbReference type="GO" id="GO:0080120">
    <property type="term" value="P:CAAX-box protein maturation"/>
    <property type="evidence" value="ECO:0007669"/>
    <property type="project" value="UniProtKB-ARBA"/>
</dbReference>
<dbReference type="AlphaFoldDB" id="E0E3X2"/>
<feature type="transmembrane region" description="Helical" evidence="1">
    <location>
        <begin position="114"/>
        <end position="137"/>
    </location>
</feature>
<feature type="domain" description="CAAX prenyl protease 2/Lysostaphin resistance protein A-like" evidence="2">
    <location>
        <begin position="117"/>
        <end position="214"/>
    </location>
</feature>
<dbReference type="GeneID" id="84800969"/>
<keyword evidence="1" id="KW-1133">Transmembrane helix</keyword>
<dbReference type="EMBL" id="ADGQ01000060">
    <property type="protein sequence ID" value="EFM64452.1"/>
    <property type="molecule type" value="Genomic_DNA"/>
</dbReference>
<evidence type="ECO:0000256" key="1">
    <source>
        <dbReference type="SAM" id="Phobius"/>
    </source>
</evidence>
<protein>
    <submittedName>
        <fullName evidence="3">CAAX amino terminal protease family protein</fullName>
    </submittedName>
</protein>
<keyword evidence="4" id="KW-1185">Reference proteome</keyword>